<organism evidence="2 3">
    <name type="scientific">Polyporus arcularius HHB13444</name>
    <dbReference type="NCBI Taxonomy" id="1314778"/>
    <lineage>
        <taxon>Eukaryota</taxon>
        <taxon>Fungi</taxon>
        <taxon>Dikarya</taxon>
        <taxon>Basidiomycota</taxon>
        <taxon>Agaricomycotina</taxon>
        <taxon>Agaricomycetes</taxon>
        <taxon>Polyporales</taxon>
        <taxon>Polyporaceae</taxon>
        <taxon>Polyporus</taxon>
    </lineage>
</organism>
<name>A0A5C3NN07_9APHY</name>
<keyword evidence="3" id="KW-1185">Reference proteome</keyword>
<protein>
    <submittedName>
        <fullName evidence="2">Uncharacterized protein</fullName>
    </submittedName>
</protein>
<feature type="compositionally biased region" description="Low complexity" evidence="1">
    <location>
        <begin position="33"/>
        <end position="42"/>
    </location>
</feature>
<dbReference type="EMBL" id="ML212847">
    <property type="protein sequence ID" value="TFK78059.1"/>
    <property type="molecule type" value="Genomic_DNA"/>
</dbReference>
<accession>A0A5C3NN07</accession>
<feature type="region of interest" description="Disordered" evidence="1">
    <location>
        <begin position="33"/>
        <end position="105"/>
    </location>
</feature>
<proteinExistence type="predicted"/>
<evidence type="ECO:0000256" key="1">
    <source>
        <dbReference type="SAM" id="MobiDB-lite"/>
    </source>
</evidence>
<dbReference type="InParanoid" id="A0A5C3NN07"/>
<gene>
    <name evidence="2" type="ORF">K466DRAFT_592920</name>
</gene>
<reference evidence="2 3" key="1">
    <citation type="journal article" date="2019" name="Nat. Ecol. Evol.">
        <title>Megaphylogeny resolves global patterns of mushroom evolution.</title>
        <authorList>
            <person name="Varga T."/>
            <person name="Krizsan K."/>
            <person name="Foldi C."/>
            <person name="Dima B."/>
            <person name="Sanchez-Garcia M."/>
            <person name="Sanchez-Ramirez S."/>
            <person name="Szollosi G.J."/>
            <person name="Szarkandi J.G."/>
            <person name="Papp V."/>
            <person name="Albert L."/>
            <person name="Andreopoulos W."/>
            <person name="Angelini C."/>
            <person name="Antonin V."/>
            <person name="Barry K.W."/>
            <person name="Bougher N.L."/>
            <person name="Buchanan P."/>
            <person name="Buyck B."/>
            <person name="Bense V."/>
            <person name="Catcheside P."/>
            <person name="Chovatia M."/>
            <person name="Cooper J."/>
            <person name="Damon W."/>
            <person name="Desjardin D."/>
            <person name="Finy P."/>
            <person name="Geml J."/>
            <person name="Haridas S."/>
            <person name="Hughes K."/>
            <person name="Justo A."/>
            <person name="Karasinski D."/>
            <person name="Kautmanova I."/>
            <person name="Kiss B."/>
            <person name="Kocsube S."/>
            <person name="Kotiranta H."/>
            <person name="LaButti K.M."/>
            <person name="Lechner B.E."/>
            <person name="Liimatainen K."/>
            <person name="Lipzen A."/>
            <person name="Lukacs Z."/>
            <person name="Mihaltcheva S."/>
            <person name="Morgado L.N."/>
            <person name="Niskanen T."/>
            <person name="Noordeloos M.E."/>
            <person name="Ohm R.A."/>
            <person name="Ortiz-Santana B."/>
            <person name="Ovrebo C."/>
            <person name="Racz N."/>
            <person name="Riley R."/>
            <person name="Savchenko A."/>
            <person name="Shiryaev A."/>
            <person name="Soop K."/>
            <person name="Spirin V."/>
            <person name="Szebenyi C."/>
            <person name="Tomsovsky M."/>
            <person name="Tulloss R.E."/>
            <person name="Uehling J."/>
            <person name="Grigoriev I.V."/>
            <person name="Vagvolgyi C."/>
            <person name="Papp T."/>
            <person name="Martin F.M."/>
            <person name="Miettinen O."/>
            <person name="Hibbett D.S."/>
            <person name="Nagy L.G."/>
        </authorList>
    </citation>
    <scope>NUCLEOTIDE SEQUENCE [LARGE SCALE GENOMIC DNA]</scope>
    <source>
        <strain evidence="2 3">HHB13444</strain>
    </source>
</reference>
<dbReference type="AlphaFoldDB" id="A0A5C3NN07"/>
<evidence type="ECO:0000313" key="2">
    <source>
        <dbReference type="EMBL" id="TFK78059.1"/>
    </source>
</evidence>
<evidence type="ECO:0000313" key="3">
    <source>
        <dbReference type="Proteomes" id="UP000308197"/>
    </source>
</evidence>
<sequence length="120" mass="12808">MTATQNRLKKARIASQRDLDIPVAVAVAVQARTMTTSSMSSTRLPGSTAPPRHAPKRPSLSLPRLAHATPPPPPSHWLAYPASSIPSDTHPLPIQGVQRKNVRDGSEDVLLQAGRAIVAN</sequence>
<dbReference type="Proteomes" id="UP000308197">
    <property type="component" value="Unassembled WGS sequence"/>
</dbReference>